<sequence>MPSLQHWCSAGGLASFLHRDNFASYLPMSASVKCLSDAGFFLDERDVSLKYTFRSFYEDLVSLQAQTWALSLPMLGYYAAATKGLDFGVS</sequence>
<name>A0ACB7XHL6_9ERIC</name>
<reference evidence="1 2" key="1">
    <citation type="journal article" date="2021" name="Hortic Res">
        <title>High-quality reference genome and annotation aids understanding of berry development for evergreen blueberry (Vaccinium darrowii).</title>
        <authorList>
            <person name="Yu J."/>
            <person name="Hulse-Kemp A.M."/>
            <person name="Babiker E."/>
            <person name="Staton M."/>
        </authorList>
    </citation>
    <scope>NUCLEOTIDE SEQUENCE [LARGE SCALE GENOMIC DNA]</scope>
    <source>
        <strain evidence="2">cv. NJ 8807/NJ 8810</strain>
        <tissue evidence="1">Young leaf</tissue>
    </source>
</reference>
<evidence type="ECO:0000313" key="2">
    <source>
        <dbReference type="Proteomes" id="UP000828048"/>
    </source>
</evidence>
<gene>
    <name evidence="1" type="ORF">Vadar_015291</name>
</gene>
<protein>
    <submittedName>
        <fullName evidence="1">Uncharacterized protein</fullName>
    </submittedName>
</protein>
<keyword evidence="2" id="KW-1185">Reference proteome</keyword>
<dbReference type="EMBL" id="CM037160">
    <property type="protein sequence ID" value="KAH7840299.1"/>
    <property type="molecule type" value="Genomic_DNA"/>
</dbReference>
<proteinExistence type="predicted"/>
<accession>A0ACB7XHL6</accession>
<organism evidence="1 2">
    <name type="scientific">Vaccinium darrowii</name>
    <dbReference type="NCBI Taxonomy" id="229202"/>
    <lineage>
        <taxon>Eukaryota</taxon>
        <taxon>Viridiplantae</taxon>
        <taxon>Streptophyta</taxon>
        <taxon>Embryophyta</taxon>
        <taxon>Tracheophyta</taxon>
        <taxon>Spermatophyta</taxon>
        <taxon>Magnoliopsida</taxon>
        <taxon>eudicotyledons</taxon>
        <taxon>Gunneridae</taxon>
        <taxon>Pentapetalae</taxon>
        <taxon>asterids</taxon>
        <taxon>Ericales</taxon>
        <taxon>Ericaceae</taxon>
        <taxon>Vaccinioideae</taxon>
        <taxon>Vaccinieae</taxon>
        <taxon>Vaccinium</taxon>
    </lineage>
</organism>
<dbReference type="Proteomes" id="UP000828048">
    <property type="component" value="Chromosome 10"/>
</dbReference>
<evidence type="ECO:0000313" key="1">
    <source>
        <dbReference type="EMBL" id="KAH7840299.1"/>
    </source>
</evidence>
<comment type="caution">
    <text evidence="1">The sequence shown here is derived from an EMBL/GenBank/DDBJ whole genome shotgun (WGS) entry which is preliminary data.</text>
</comment>